<dbReference type="SUPFAM" id="SSF52922">
    <property type="entry name" value="TK C-terminal domain-like"/>
    <property type="match status" value="1"/>
</dbReference>
<dbReference type="PANTHER" id="PTHR32154">
    <property type="entry name" value="PYRUVATE-FLAVODOXIN OXIDOREDUCTASE-RELATED"/>
    <property type="match status" value="1"/>
</dbReference>
<dbReference type="STRING" id="1121439.dsat_2284"/>
<dbReference type="Gene3D" id="3.40.50.970">
    <property type="match status" value="1"/>
</dbReference>
<accession>S7TE01</accession>
<dbReference type="CDD" id="cd07034">
    <property type="entry name" value="TPP_PYR_PFOR_IOR-alpha_like"/>
    <property type="match status" value="1"/>
</dbReference>
<dbReference type="SUPFAM" id="SSF53323">
    <property type="entry name" value="Pyruvate-ferredoxin oxidoreductase, PFOR, domain III"/>
    <property type="match status" value="1"/>
</dbReference>
<evidence type="ECO:0000259" key="2">
    <source>
        <dbReference type="Pfam" id="PF01558"/>
    </source>
</evidence>
<dbReference type="RefSeq" id="WP_020886170.1">
    <property type="nucleotide sequence ID" value="NZ_ATHI01000005.1"/>
</dbReference>
<protein>
    <submittedName>
        <fullName evidence="5">2-oxoacid:acceptor oxidoreductase, alpha subunit</fullName>
    </submittedName>
</protein>
<comment type="caution">
    <text evidence="5">The sequence shown here is derived from an EMBL/GenBank/DDBJ whole genome shotgun (WGS) entry which is preliminary data.</text>
</comment>
<dbReference type="InterPro" id="IPR002880">
    <property type="entry name" value="Pyrv_Fd/Flavodoxin_OxRdtase_N"/>
</dbReference>
<dbReference type="InterPro" id="IPR033248">
    <property type="entry name" value="Transketolase_C"/>
</dbReference>
<dbReference type="GO" id="GO:0016903">
    <property type="term" value="F:oxidoreductase activity, acting on the aldehyde or oxo group of donors"/>
    <property type="evidence" value="ECO:0007669"/>
    <property type="project" value="InterPro"/>
</dbReference>
<dbReference type="Pfam" id="PF02780">
    <property type="entry name" value="Transketolase_C"/>
    <property type="match status" value="1"/>
</dbReference>
<dbReference type="SUPFAM" id="SSF52518">
    <property type="entry name" value="Thiamin diphosphate-binding fold (THDP-binding)"/>
    <property type="match status" value="1"/>
</dbReference>
<dbReference type="NCBIfam" id="TIGR03710">
    <property type="entry name" value="OAFO_sf"/>
    <property type="match status" value="1"/>
</dbReference>
<dbReference type="PATRIC" id="fig|1121439.3.peg.673"/>
<evidence type="ECO:0000259" key="4">
    <source>
        <dbReference type="Pfam" id="PF02780"/>
    </source>
</evidence>
<dbReference type="InterPro" id="IPR050722">
    <property type="entry name" value="Pyruvate:ferred/Flavod_OxRd"/>
</dbReference>
<gene>
    <name evidence="5" type="ORF">dsat_2284</name>
</gene>
<dbReference type="PANTHER" id="PTHR32154:SF20">
    <property type="entry name" value="2-OXOGLUTARATE OXIDOREDUCTASE SUBUNIT KORA"/>
    <property type="match status" value="1"/>
</dbReference>
<evidence type="ECO:0000313" key="6">
    <source>
        <dbReference type="Proteomes" id="UP000014975"/>
    </source>
</evidence>
<feature type="domain" description="Pyruvate flavodoxin/ferredoxin oxidoreductase pyrimidine binding" evidence="3">
    <location>
        <begin position="199"/>
        <end position="435"/>
    </location>
</feature>
<organism evidence="5 6">
    <name type="scientific">Alkalidesulfovibrio alkalitolerans DSM 16529</name>
    <dbReference type="NCBI Taxonomy" id="1121439"/>
    <lineage>
        <taxon>Bacteria</taxon>
        <taxon>Pseudomonadati</taxon>
        <taxon>Thermodesulfobacteriota</taxon>
        <taxon>Desulfovibrionia</taxon>
        <taxon>Desulfovibrionales</taxon>
        <taxon>Desulfovibrionaceae</taxon>
        <taxon>Alkalidesulfovibrio</taxon>
    </lineage>
</organism>
<dbReference type="FunFam" id="3.40.50.970:FF:000022">
    <property type="entry name" value="2-oxoglutarate ferredoxin oxidoreductase alpha subunit"/>
    <property type="match status" value="1"/>
</dbReference>
<proteinExistence type="predicted"/>
<evidence type="ECO:0000259" key="3">
    <source>
        <dbReference type="Pfam" id="PF01855"/>
    </source>
</evidence>
<keyword evidence="6" id="KW-1185">Reference proteome</keyword>
<dbReference type="EMBL" id="ATHI01000005">
    <property type="protein sequence ID" value="EPR34921.1"/>
    <property type="molecule type" value="Genomic_DNA"/>
</dbReference>
<keyword evidence="1" id="KW-0560">Oxidoreductase</keyword>
<dbReference type="OrthoDB" id="9794954at2"/>
<evidence type="ECO:0000256" key="1">
    <source>
        <dbReference type="ARBA" id="ARBA00023002"/>
    </source>
</evidence>
<dbReference type="eggNOG" id="COG1014">
    <property type="taxonomic scope" value="Bacteria"/>
</dbReference>
<dbReference type="Proteomes" id="UP000014975">
    <property type="component" value="Unassembled WGS sequence"/>
</dbReference>
<sequence>MAAVNVCIGGEAGQGLVTVGALITKALVRSGYEINVYQDYLSRIRGGHNTYRVRFGPDPVLAPCEAIDVLVCLGKETFPLFRDSLSERAVVVAGEDMAVDWPRVFRVPFKDLAGKAIYENTVALGVLASTICLDVAVLEELLDDTFRKKGDKIVAANVEVLRRSFAWKEGQESIFECPAPPAGTRGRMALNGNEAIALGAMAAGCNFVSFYPMTPSTSVPLTLIQHAQETGVVVEQAEDEIAAINMVLGASYAGARALTATSGGGFALMCEGVSLAGMIEQPLVIVLAMRPGPATGLPTRTEQGDLNLALYSGHGEFPRAILSPGTAEQCFWLTHRAFDQAEKWQGPAFVLTDQYQADCYSAVRPFDLDALPPVSAPLQKPDDEEGYVRFAPNEETGVSPRALPGLSKALVVVDSDEHTPDGHITEDLGVRTAMVHKRAKKLDGLRADALAPEYFGHEQPKTLLVCWGSTRGAALEAMERLSASGETAGVLHFGQVYPLRPNDFLHRFEKAGRVVCVEGNLTGQFADLVHRESGYRIERKVLRYDGAPFTPEYILAGLAGLE</sequence>
<evidence type="ECO:0000313" key="5">
    <source>
        <dbReference type="EMBL" id="EPR34921.1"/>
    </source>
</evidence>
<dbReference type="InterPro" id="IPR009014">
    <property type="entry name" value="Transketo_C/PFOR_II"/>
</dbReference>
<name>S7TE01_9BACT</name>
<dbReference type="InterPro" id="IPR019752">
    <property type="entry name" value="Pyrv/ketoisovalerate_OxRed_cat"/>
</dbReference>
<feature type="domain" description="Transketolase C-terminal" evidence="4">
    <location>
        <begin position="457"/>
        <end position="522"/>
    </location>
</feature>
<dbReference type="Gene3D" id="3.40.50.920">
    <property type="match status" value="1"/>
</dbReference>
<dbReference type="InterPro" id="IPR029061">
    <property type="entry name" value="THDP-binding"/>
</dbReference>
<dbReference type="Pfam" id="PF01855">
    <property type="entry name" value="POR_N"/>
    <property type="match status" value="1"/>
</dbReference>
<dbReference type="InterPro" id="IPR002869">
    <property type="entry name" value="Pyrv_flavodox_OxRed_cen"/>
</dbReference>
<dbReference type="eggNOG" id="COG0674">
    <property type="taxonomic scope" value="Bacteria"/>
</dbReference>
<dbReference type="InterPro" id="IPR022367">
    <property type="entry name" value="2-oxoacid/accept_OxRdtase_asu"/>
</dbReference>
<reference evidence="5 6" key="1">
    <citation type="journal article" date="2013" name="Genome Announc.">
        <title>Draft genome sequences for three mercury-methylating, sulfate-reducing bacteria.</title>
        <authorList>
            <person name="Brown S.D."/>
            <person name="Hurt R.A.Jr."/>
            <person name="Gilmour C.C."/>
            <person name="Elias D.A."/>
        </authorList>
    </citation>
    <scope>NUCLEOTIDE SEQUENCE [LARGE SCALE GENOMIC DNA]</scope>
    <source>
        <strain evidence="5 6">DSM 16529</strain>
    </source>
</reference>
<dbReference type="GO" id="GO:0006979">
    <property type="term" value="P:response to oxidative stress"/>
    <property type="evidence" value="ECO:0007669"/>
    <property type="project" value="TreeGrafter"/>
</dbReference>
<dbReference type="Pfam" id="PF01558">
    <property type="entry name" value="POR"/>
    <property type="match status" value="1"/>
</dbReference>
<dbReference type="Gene3D" id="3.40.920.10">
    <property type="entry name" value="Pyruvate-ferredoxin oxidoreductase, PFOR, domain III"/>
    <property type="match status" value="1"/>
</dbReference>
<dbReference type="AlphaFoldDB" id="S7TE01"/>
<feature type="domain" description="Pyruvate/ketoisovalerate oxidoreductase catalytic" evidence="2">
    <location>
        <begin position="12"/>
        <end position="165"/>
    </location>
</feature>